<dbReference type="EMBL" id="FUYE01000001">
    <property type="protein sequence ID" value="SKA77006.1"/>
    <property type="molecule type" value="Genomic_DNA"/>
</dbReference>
<reference evidence="3" key="1">
    <citation type="submission" date="2017-02" db="EMBL/GenBank/DDBJ databases">
        <authorList>
            <person name="Varghese N."/>
            <person name="Submissions S."/>
        </authorList>
    </citation>
    <scope>NUCLEOTIDE SEQUENCE [LARGE SCALE GENOMIC DNA]</scope>
    <source>
        <strain evidence="3">ATCC 700200</strain>
    </source>
</reference>
<protein>
    <submittedName>
        <fullName evidence="2">PEP-CTERM protein-sorting domain-containing protein</fullName>
    </submittedName>
</protein>
<evidence type="ECO:0000313" key="2">
    <source>
        <dbReference type="EMBL" id="SKA77006.1"/>
    </source>
</evidence>
<feature type="chain" id="PRO_5012617294" evidence="1">
    <location>
        <begin position="23"/>
        <end position="254"/>
    </location>
</feature>
<sequence length="254" mass="27084">MKSPLLSWVLALWLAPLSSAFAATLLFSHNGSTDPTTEGWSRSTATTTVTGAAYDDDGTAVWRVTDPGNSSGGTGLYYFRTMNATTLDTVMTSGWELSATISVPTDDPTSGIAWGVDSNTWLGFAATEGAGRRYWALMFGRDASGNTRVTAAGSAAGTRTLAAGYHDYRLVYDPGTARVTIYIDGEVWQSDYNGASASAGSNLVYWGDNNGQSSVIPTRSAYYESVDFVVAPEPSRLLFLLLGAFAVFGRRRRG</sequence>
<keyword evidence="3" id="KW-1185">Reference proteome</keyword>
<dbReference type="Proteomes" id="UP000190774">
    <property type="component" value="Unassembled WGS sequence"/>
</dbReference>
<evidence type="ECO:0000256" key="1">
    <source>
        <dbReference type="SAM" id="SignalP"/>
    </source>
</evidence>
<keyword evidence="1" id="KW-0732">Signal</keyword>
<accession>A0A1T4WI36</accession>
<dbReference type="AlphaFoldDB" id="A0A1T4WI36"/>
<name>A0A1T4WI36_9BACT</name>
<dbReference type="SUPFAM" id="SSF49899">
    <property type="entry name" value="Concanavalin A-like lectins/glucanases"/>
    <property type="match status" value="1"/>
</dbReference>
<dbReference type="OrthoDB" id="188512at2"/>
<proteinExistence type="predicted"/>
<dbReference type="STRING" id="48467.SAMN02745166_00287"/>
<dbReference type="Gene3D" id="2.60.120.200">
    <property type="match status" value="1"/>
</dbReference>
<gene>
    <name evidence="2" type="ORF">SAMN02745166_00287</name>
</gene>
<organism evidence="2 3">
    <name type="scientific">Prosthecobacter debontii</name>
    <dbReference type="NCBI Taxonomy" id="48467"/>
    <lineage>
        <taxon>Bacteria</taxon>
        <taxon>Pseudomonadati</taxon>
        <taxon>Verrucomicrobiota</taxon>
        <taxon>Verrucomicrobiia</taxon>
        <taxon>Verrucomicrobiales</taxon>
        <taxon>Verrucomicrobiaceae</taxon>
        <taxon>Prosthecobacter</taxon>
    </lineage>
</organism>
<dbReference type="RefSeq" id="WP_078811515.1">
    <property type="nucleotide sequence ID" value="NZ_FUYE01000001.1"/>
</dbReference>
<evidence type="ECO:0000313" key="3">
    <source>
        <dbReference type="Proteomes" id="UP000190774"/>
    </source>
</evidence>
<dbReference type="NCBIfam" id="TIGR02595">
    <property type="entry name" value="PEP_CTERM"/>
    <property type="match status" value="1"/>
</dbReference>
<feature type="signal peptide" evidence="1">
    <location>
        <begin position="1"/>
        <end position="22"/>
    </location>
</feature>
<dbReference type="InterPro" id="IPR013424">
    <property type="entry name" value="Ice-binding_C"/>
</dbReference>
<dbReference type="InterPro" id="IPR013320">
    <property type="entry name" value="ConA-like_dom_sf"/>
</dbReference>